<proteinExistence type="predicted"/>
<evidence type="ECO:0000313" key="1">
    <source>
        <dbReference type="EMBL" id="KAI7988844.1"/>
    </source>
</evidence>
<gene>
    <name evidence="1" type="ORF">LOK49_LG13G00529</name>
</gene>
<keyword evidence="2" id="KW-1185">Reference proteome</keyword>
<sequence>MRTLVVFSSSESESSSPSLSGVAHCHSLGVLHQKFWFNEEITKKIFKLLTSLLNEFKKFSAALIRIEQETKARQERDREAYMQYQYKPKMPIFGEGSLKMVSGAYYIPKSKKLNPLGEDAYFICDEKQTIGVADGIGGWAKKVKMNHNQCMMKIYESQSMNHSSTVDTSCPFTFVKEAVTIFGEKLLTGELYSSLKPFSTPKQ</sequence>
<name>A0ACC0FK00_9ERIC</name>
<reference evidence="1 2" key="1">
    <citation type="journal article" date="2022" name="Plant J.">
        <title>Chromosome-level genome of Camellia lanceoleosa provides a valuable resource for understanding genome evolution and self-incompatibility.</title>
        <authorList>
            <person name="Gong W."/>
            <person name="Xiao S."/>
            <person name="Wang L."/>
            <person name="Liao Z."/>
            <person name="Chang Y."/>
            <person name="Mo W."/>
            <person name="Hu G."/>
            <person name="Li W."/>
            <person name="Zhao G."/>
            <person name="Zhu H."/>
            <person name="Hu X."/>
            <person name="Ji K."/>
            <person name="Xiang X."/>
            <person name="Song Q."/>
            <person name="Yuan D."/>
            <person name="Jin S."/>
            <person name="Zhang L."/>
        </authorList>
    </citation>
    <scope>NUCLEOTIDE SEQUENCE [LARGE SCALE GENOMIC DNA]</scope>
    <source>
        <strain evidence="1">SQ_2022a</strain>
    </source>
</reference>
<protein>
    <submittedName>
        <fullName evidence="1">Uncharacterized protein</fullName>
    </submittedName>
</protein>
<evidence type="ECO:0000313" key="2">
    <source>
        <dbReference type="Proteomes" id="UP001060215"/>
    </source>
</evidence>
<dbReference type="Proteomes" id="UP001060215">
    <property type="component" value="Chromosome 14"/>
</dbReference>
<dbReference type="EMBL" id="CM045771">
    <property type="protein sequence ID" value="KAI7988844.1"/>
    <property type="molecule type" value="Genomic_DNA"/>
</dbReference>
<accession>A0ACC0FK00</accession>
<organism evidence="1 2">
    <name type="scientific">Camellia lanceoleosa</name>
    <dbReference type="NCBI Taxonomy" id="1840588"/>
    <lineage>
        <taxon>Eukaryota</taxon>
        <taxon>Viridiplantae</taxon>
        <taxon>Streptophyta</taxon>
        <taxon>Embryophyta</taxon>
        <taxon>Tracheophyta</taxon>
        <taxon>Spermatophyta</taxon>
        <taxon>Magnoliopsida</taxon>
        <taxon>eudicotyledons</taxon>
        <taxon>Gunneridae</taxon>
        <taxon>Pentapetalae</taxon>
        <taxon>asterids</taxon>
        <taxon>Ericales</taxon>
        <taxon>Theaceae</taxon>
        <taxon>Camellia</taxon>
    </lineage>
</organism>
<comment type="caution">
    <text evidence="1">The sequence shown here is derived from an EMBL/GenBank/DDBJ whole genome shotgun (WGS) entry which is preliminary data.</text>
</comment>